<feature type="non-terminal residue" evidence="1">
    <location>
        <position position="228"/>
    </location>
</feature>
<evidence type="ECO:0000313" key="1">
    <source>
        <dbReference type="EMBL" id="CAG8765307.1"/>
    </source>
</evidence>
<evidence type="ECO:0000313" key="2">
    <source>
        <dbReference type="Proteomes" id="UP000789570"/>
    </source>
</evidence>
<dbReference type="AlphaFoldDB" id="A0A9N9J985"/>
<comment type="caution">
    <text evidence="1">The sequence shown here is derived from an EMBL/GenBank/DDBJ whole genome shotgun (WGS) entry which is preliminary data.</text>
</comment>
<sequence>QCLNENININSDSLTNSLNFGNCSIKIDDGDEWMFTESKYIVYERLDTVWHLYQPKYSEDKYFKKRNNWQSTIKDPDELKKFPYYFKKMAYAEKITAYLGDKPLGPMKVDNKDVTFYPMDYKMCFRILLIETCDSNLLHEGLKNQNVRHKILTDPTNIYSKVKEGFRIIESAPKVCDKCIINRANLKLCSKCSKEKLCYDFCNKKCGRWYSPEDWFIFCIDFDQMINC</sequence>
<keyword evidence="2" id="KW-1185">Reference proteome</keyword>
<dbReference type="Proteomes" id="UP000789570">
    <property type="component" value="Unassembled WGS sequence"/>
</dbReference>
<gene>
    <name evidence="1" type="ORF">FCALED_LOCUS17190</name>
</gene>
<reference evidence="1" key="1">
    <citation type="submission" date="2021-06" db="EMBL/GenBank/DDBJ databases">
        <authorList>
            <person name="Kallberg Y."/>
            <person name="Tangrot J."/>
            <person name="Rosling A."/>
        </authorList>
    </citation>
    <scope>NUCLEOTIDE SEQUENCE</scope>
    <source>
        <strain evidence="1">UK204</strain>
    </source>
</reference>
<protein>
    <submittedName>
        <fullName evidence="1">7151_t:CDS:1</fullName>
    </submittedName>
</protein>
<dbReference type="EMBL" id="CAJVPQ010024688">
    <property type="protein sequence ID" value="CAG8765307.1"/>
    <property type="molecule type" value="Genomic_DNA"/>
</dbReference>
<organism evidence="1 2">
    <name type="scientific">Funneliformis caledonium</name>
    <dbReference type="NCBI Taxonomy" id="1117310"/>
    <lineage>
        <taxon>Eukaryota</taxon>
        <taxon>Fungi</taxon>
        <taxon>Fungi incertae sedis</taxon>
        <taxon>Mucoromycota</taxon>
        <taxon>Glomeromycotina</taxon>
        <taxon>Glomeromycetes</taxon>
        <taxon>Glomerales</taxon>
        <taxon>Glomeraceae</taxon>
        <taxon>Funneliformis</taxon>
    </lineage>
</organism>
<accession>A0A9N9J985</accession>
<name>A0A9N9J985_9GLOM</name>
<feature type="non-terminal residue" evidence="1">
    <location>
        <position position="1"/>
    </location>
</feature>
<proteinExistence type="predicted"/>